<accession>A0A7U3ZI14</accession>
<dbReference type="Proteomes" id="UP000000493">
    <property type="component" value="Chromosome"/>
</dbReference>
<reference evidence="4" key="1">
    <citation type="submission" date="2011-06" db="EMBL/GenBank/DDBJ databases">
        <title>The complete genome of chromosome of Runella slithyformis DSM 19594.</title>
        <authorList>
            <consortium name="US DOE Joint Genome Institute (JGI-PGF)"/>
            <person name="Lucas S."/>
            <person name="Han J."/>
            <person name="Lapidus A."/>
            <person name="Bruce D."/>
            <person name="Goodwin L."/>
            <person name="Pitluck S."/>
            <person name="Peters L."/>
            <person name="Kyrpides N."/>
            <person name="Mavromatis K."/>
            <person name="Ivanova N."/>
            <person name="Ovchinnikova G."/>
            <person name="Zhang X."/>
            <person name="Misra M."/>
            <person name="Detter J.C."/>
            <person name="Tapia R."/>
            <person name="Han C."/>
            <person name="Land M."/>
            <person name="Hauser L."/>
            <person name="Markowitz V."/>
            <person name="Cheng J.-F."/>
            <person name="Hugenholtz P."/>
            <person name="Woyke T."/>
            <person name="Wu D."/>
            <person name="Tindall B."/>
            <person name="Faehrich R."/>
            <person name="Brambilla E."/>
            <person name="Klenk H.-P."/>
            <person name="Eisen J.A."/>
        </authorList>
    </citation>
    <scope>NUCLEOTIDE SEQUENCE [LARGE SCALE GENOMIC DNA]</scope>
    <source>
        <strain evidence="4">ATCC 29530 / DSM 19594 / LMG 11500 / NCIMB 11436 / LSU 4</strain>
    </source>
</reference>
<dbReference type="NCBIfam" id="NF045639">
    <property type="entry name" value="GCX_COOH"/>
    <property type="match status" value="1"/>
</dbReference>
<name>A0A7U3ZI14_RUNSL</name>
<dbReference type="InterPro" id="IPR012938">
    <property type="entry name" value="Glc/Sorbosone_DH"/>
</dbReference>
<keyword evidence="1" id="KW-0732">Signal</keyword>
<gene>
    <name evidence="3" type="ordered locus">Runsl_1131</name>
</gene>
<reference evidence="3 4" key="2">
    <citation type="journal article" date="2012" name="Stand. Genomic Sci.">
        <title>Complete genome sequence of the aquatic bacterium Runella slithyformis type strain (LSU 4(T)).</title>
        <authorList>
            <person name="Copeland A."/>
            <person name="Zhang X."/>
            <person name="Misra M."/>
            <person name="Lapidus A."/>
            <person name="Nolan M."/>
            <person name="Lucas S."/>
            <person name="Deshpande S."/>
            <person name="Cheng J.F."/>
            <person name="Tapia R."/>
            <person name="Goodwin L.A."/>
            <person name="Pitluck S."/>
            <person name="Liolios K."/>
            <person name="Pagani I."/>
            <person name="Ivanova N."/>
            <person name="Mikhailova N."/>
            <person name="Pati A."/>
            <person name="Chen A."/>
            <person name="Palaniappan K."/>
            <person name="Land M."/>
            <person name="Hauser L."/>
            <person name="Pan C."/>
            <person name="Jeffries C.D."/>
            <person name="Detter J.C."/>
            <person name="Brambilla E.M."/>
            <person name="Rohde M."/>
            <person name="Djao O.D."/>
            <person name="Goker M."/>
            <person name="Sikorski J."/>
            <person name="Tindall B.J."/>
            <person name="Woyke T."/>
            <person name="Bristow J."/>
            <person name="Eisen J.A."/>
            <person name="Markowitz V."/>
            <person name="Hugenholtz P."/>
            <person name="Kyrpides N.C."/>
            <person name="Klenk H.P."/>
            <person name="Mavromatis K."/>
        </authorList>
    </citation>
    <scope>NUCLEOTIDE SEQUENCE [LARGE SCALE GENOMIC DNA]</scope>
    <source>
        <strain evidence="4">ATCC 29530 / DSM 19594 / LMG 11500 / NCIMB 11436 / LSU 4</strain>
    </source>
</reference>
<dbReference type="SUPFAM" id="SSF50952">
    <property type="entry name" value="Soluble quinoprotein glucose dehydrogenase"/>
    <property type="match status" value="1"/>
</dbReference>
<feature type="domain" description="Glucose/Sorbosone dehydrogenase" evidence="2">
    <location>
        <begin position="37"/>
        <end position="334"/>
    </location>
</feature>
<evidence type="ECO:0000256" key="1">
    <source>
        <dbReference type="SAM" id="SignalP"/>
    </source>
</evidence>
<dbReference type="InterPro" id="IPR055015">
    <property type="entry name" value="GCX_COOH"/>
</dbReference>
<organism evidence="3 4">
    <name type="scientific">Runella slithyformis (strain ATCC 29530 / DSM 19594 / LMG 11500 / NCIMB 11436 / LSU 4)</name>
    <dbReference type="NCBI Taxonomy" id="761193"/>
    <lineage>
        <taxon>Bacteria</taxon>
        <taxon>Pseudomonadati</taxon>
        <taxon>Bacteroidota</taxon>
        <taxon>Cytophagia</taxon>
        <taxon>Cytophagales</taxon>
        <taxon>Spirosomataceae</taxon>
        <taxon>Runella</taxon>
    </lineage>
</organism>
<dbReference type="PANTHER" id="PTHR19328">
    <property type="entry name" value="HEDGEHOG-INTERACTING PROTEIN"/>
    <property type="match status" value="1"/>
</dbReference>
<evidence type="ECO:0000313" key="4">
    <source>
        <dbReference type="Proteomes" id="UP000000493"/>
    </source>
</evidence>
<dbReference type="PANTHER" id="PTHR19328:SF75">
    <property type="entry name" value="ALDOSE SUGAR DEHYDROGENASE YLII"/>
    <property type="match status" value="1"/>
</dbReference>
<dbReference type="Pfam" id="PF07995">
    <property type="entry name" value="GSDH"/>
    <property type="match status" value="1"/>
</dbReference>
<evidence type="ECO:0000259" key="2">
    <source>
        <dbReference type="Pfam" id="PF07995"/>
    </source>
</evidence>
<dbReference type="AlphaFoldDB" id="A0A7U3ZI14"/>
<sequence length="468" mass="51173">MHINNTYIFCFFFLLFFTENQAQDPVLSLETYQTGFTRPTNIQSADDSRLFVSEIGGKIRIVQNNTILPTPFLDISAKVLDTQWAGINSFAFHPNYAENGRFYVLYIRKPDNMVQLSQFRRSVSDSNQASSTETPLLTIPHVLNTGHRGGAIHFGPDGYLYISTGDDADGGRGIIGDPLNNAQNLSNLFGKLLRIDVSSNNNTYTIPPGNPYQAPNDGIPDEIWARGLRNPWRLSFDRATGDLWIGDNGQDGWEEVNFLANNTPGGKNFGWRCYEGSHRYVQPVCEDSAAMTFPLHEYAGFANNGGTGASVIGGYVYRGTKYPVLYGHYVYADYATGKFRTLRRNPAGGYQNVLQSMTLPNPVSFGEDAAGELYTASFTTGTLYRLKAQTCPSALVLTALDPVKNPHTFQAAARITAHNAVLAQAKVDYTAAQSIELLPGFSASTGSVFKAVIAECPASSSAVPTGQK</sequence>
<dbReference type="InterPro" id="IPR011042">
    <property type="entry name" value="6-blade_b-propeller_TolB-like"/>
</dbReference>
<keyword evidence="4" id="KW-1185">Reference proteome</keyword>
<evidence type="ECO:0000313" key="3">
    <source>
        <dbReference type="EMBL" id="AEI47560.1"/>
    </source>
</evidence>
<proteinExistence type="predicted"/>
<feature type="signal peptide" evidence="1">
    <location>
        <begin position="1"/>
        <end position="22"/>
    </location>
</feature>
<protein>
    <recommendedName>
        <fullName evidence="2">Glucose/Sorbosone dehydrogenase domain-containing protein</fullName>
    </recommendedName>
</protein>
<dbReference type="RefSeq" id="WP_013926879.1">
    <property type="nucleotide sequence ID" value="NC_015703.1"/>
</dbReference>
<feature type="chain" id="PRO_5031094784" description="Glucose/Sorbosone dehydrogenase domain-containing protein" evidence="1">
    <location>
        <begin position="23"/>
        <end position="468"/>
    </location>
</feature>
<dbReference type="KEGG" id="rsi:Runsl_1131"/>
<dbReference type="Gene3D" id="2.120.10.30">
    <property type="entry name" value="TolB, C-terminal domain"/>
    <property type="match status" value="1"/>
</dbReference>
<dbReference type="EMBL" id="CP002859">
    <property type="protein sequence ID" value="AEI47560.1"/>
    <property type="molecule type" value="Genomic_DNA"/>
</dbReference>
<dbReference type="InterPro" id="IPR011041">
    <property type="entry name" value="Quinoprot_gluc/sorb_DH_b-prop"/>
</dbReference>